<feature type="coiled-coil region" evidence="8">
    <location>
        <begin position="224"/>
        <end position="286"/>
    </location>
</feature>
<evidence type="ECO:0000256" key="9">
    <source>
        <dbReference type="SAM" id="MobiDB-lite"/>
    </source>
</evidence>
<dbReference type="KEGG" id="mng:MNEG_14121"/>
<gene>
    <name evidence="11" type="ORF">MNEG_14121</name>
</gene>
<evidence type="ECO:0000256" key="3">
    <source>
        <dbReference type="ARBA" id="ARBA00022840"/>
    </source>
</evidence>
<keyword evidence="4 8" id="KW-0175">Coiled coil</keyword>
<dbReference type="STRING" id="145388.A0A0D2LWB1"/>
<keyword evidence="1" id="KW-0493">Microtubule</keyword>
<feature type="coiled-coil region" evidence="8">
    <location>
        <begin position="163"/>
        <end position="195"/>
    </location>
</feature>
<keyword evidence="12" id="KW-1185">Reference proteome</keyword>
<keyword evidence="3" id="KW-0067">ATP-binding</keyword>
<dbReference type="PROSITE" id="PS50067">
    <property type="entry name" value="KINESIN_MOTOR_2"/>
    <property type="match status" value="1"/>
</dbReference>
<dbReference type="PANTHER" id="PTHR37739:SF8">
    <property type="entry name" value="KINESIN-LIKE PROTEIN KIN-12D"/>
    <property type="match status" value="1"/>
</dbReference>
<dbReference type="Proteomes" id="UP000054498">
    <property type="component" value="Unassembled WGS sequence"/>
</dbReference>
<dbReference type="GO" id="GO:0005524">
    <property type="term" value="F:ATP binding"/>
    <property type="evidence" value="ECO:0007669"/>
    <property type="project" value="UniProtKB-KW"/>
</dbReference>
<proteinExistence type="inferred from homology"/>
<evidence type="ECO:0000256" key="5">
    <source>
        <dbReference type="ARBA" id="ARBA00023175"/>
    </source>
</evidence>
<accession>A0A0D2LWB1</accession>
<evidence type="ECO:0000259" key="10">
    <source>
        <dbReference type="PROSITE" id="PS50067"/>
    </source>
</evidence>
<evidence type="ECO:0000256" key="4">
    <source>
        <dbReference type="ARBA" id="ARBA00023054"/>
    </source>
</evidence>
<dbReference type="Gene3D" id="3.40.850.10">
    <property type="entry name" value="Kinesin motor domain"/>
    <property type="match status" value="1"/>
</dbReference>
<evidence type="ECO:0000256" key="7">
    <source>
        <dbReference type="PROSITE-ProRule" id="PRU00283"/>
    </source>
</evidence>
<dbReference type="AlphaFoldDB" id="A0A0D2LWB1"/>
<feature type="coiled-coil region" evidence="8">
    <location>
        <begin position="61"/>
        <end position="138"/>
    </location>
</feature>
<evidence type="ECO:0000256" key="6">
    <source>
        <dbReference type="ARBA" id="ARBA00034488"/>
    </source>
</evidence>
<dbReference type="GO" id="GO:0003777">
    <property type="term" value="F:microtubule motor activity"/>
    <property type="evidence" value="ECO:0007669"/>
    <property type="project" value="InterPro"/>
</dbReference>
<dbReference type="GO" id="GO:0007018">
    <property type="term" value="P:microtubule-based movement"/>
    <property type="evidence" value="ECO:0007669"/>
    <property type="project" value="InterPro"/>
</dbReference>
<reference evidence="11 12" key="1">
    <citation type="journal article" date="2013" name="BMC Genomics">
        <title>Reconstruction of the lipid metabolism for the microalga Monoraphidium neglectum from its genome sequence reveals characteristics suitable for biofuel production.</title>
        <authorList>
            <person name="Bogen C."/>
            <person name="Al-Dilaimi A."/>
            <person name="Albersmeier A."/>
            <person name="Wichmann J."/>
            <person name="Grundmann M."/>
            <person name="Rupp O."/>
            <person name="Lauersen K.J."/>
            <person name="Blifernez-Klassen O."/>
            <person name="Kalinowski J."/>
            <person name="Goesmann A."/>
            <person name="Mussgnug J.H."/>
            <person name="Kruse O."/>
        </authorList>
    </citation>
    <scope>NUCLEOTIDE SEQUENCE [LARGE SCALE GENOMIC DNA]</scope>
    <source>
        <strain evidence="11 12">SAG 48.87</strain>
    </source>
</reference>
<evidence type="ECO:0000313" key="11">
    <source>
        <dbReference type="EMBL" id="KIY93841.1"/>
    </source>
</evidence>
<sequence length="349" mass="37664">MYLVPYRDSRLTFLLQDSLGGNAKTMIVANVSPSSVCAQETLSTLYFARRAKHIRNRAFVNVDVRGDAALLQREIQRLNTELDNLRKGATEAVVQEAKKLRQQLASEAAAREELESRLEVASNDNAQLRRERKRLDEKLAHVHGMAGELSGLMMRLSMRVARYEAAEDEARAARIRAAEAELSLEAAQAANLQSRAQEEIAGAAALSDQMAAAKAELAAAFTRARGSEDAAAAAEAAAAALREQISAAREAARGAEERARRAEARAEEAEEALAQLEVQLGEARRELSERAAIAAAASARADEAEGARDAAAAEGRWLRVKLANEGEARREVEGRLAETAADAAAKAKR</sequence>
<keyword evidence="5" id="KW-0505">Motor protein</keyword>
<dbReference type="GeneID" id="25731652"/>
<evidence type="ECO:0000256" key="1">
    <source>
        <dbReference type="ARBA" id="ARBA00022701"/>
    </source>
</evidence>
<dbReference type="InterPro" id="IPR044986">
    <property type="entry name" value="KIF15/KIN-12"/>
</dbReference>
<feature type="compositionally biased region" description="Low complexity" evidence="9">
    <location>
        <begin position="337"/>
        <end position="349"/>
    </location>
</feature>
<evidence type="ECO:0000313" key="12">
    <source>
        <dbReference type="Proteomes" id="UP000054498"/>
    </source>
</evidence>
<keyword evidence="2" id="KW-0547">Nucleotide-binding</keyword>
<feature type="compositionally biased region" description="Basic and acidic residues" evidence="9">
    <location>
        <begin position="327"/>
        <end position="336"/>
    </location>
</feature>
<dbReference type="InterPro" id="IPR001752">
    <property type="entry name" value="Kinesin_motor_dom"/>
</dbReference>
<dbReference type="PANTHER" id="PTHR37739">
    <property type="entry name" value="KINESIN-LIKE PROTEIN KIN-12D"/>
    <property type="match status" value="1"/>
</dbReference>
<dbReference type="EMBL" id="KK104486">
    <property type="protein sequence ID" value="KIY93841.1"/>
    <property type="molecule type" value="Genomic_DNA"/>
</dbReference>
<dbReference type="Pfam" id="PF00225">
    <property type="entry name" value="Kinesin"/>
    <property type="match status" value="1"/>
</dbReference>
<dbReference type="SUPFAM" id="SSF52540">
    <property type="entry name" value="P-loop containing nucleoside triphosphate hydrolases"/>
    <property type="match status" value="1"/>
</dbReference>
<evidence type="ECO:0000256" key="8">
    <source>
        <dbReference type="SAM" id="Coils"/>
    </source>
</evidence>
<evidence type="ECO:0000256" key="2">
    <source>
        <dbReference type="ARBA" id="ARBA00022741"/>
    </source>
</evidence>
<feature type="region of interest" description="Disordered" evidence="9">
    <location>
        <begin position="327"/>
        <end position="349"/>
    </location>
</feature>
<dbReference type="OrthoDB" id="1938179at2759"/>
<name>A0A0D2LWB1_9CHLO</name>
<dbReference type="RefSeq" id="XP_013892861.1">
    <property type="nucleotide sequence ID" value="XM_014037407.1"/>
</dbReference>
<dbReference type="GO" id="GO:0008017">
    <property type="term" value="F:microtubule binding"/>
    <property type="evidence" value="ECO:0007669"/>
    <property type="project" value="InterPro"/>
</dbReference>
<dbReference type="InterPro" id="IPR027417">
    <property type="entry name" value="P-loop_NTPase"/>
</dbReference>
<comment type="similarity">
    <text evidence="6">Belongs to the TRAFAC class myosin-kinesin ATPase superfamily. Kinesin family. KIN-12 subfamily.</text>
</comment>
<dbReference type="GO" id="GO:0005874">
    <property type="term" value="C:microtubule"/>
    <property type="evidence" value="ECO:0007669"/>
    <property type="project" value="UniProtKB-KW"/>
</dbReference>
<organism evidence="11 12">
    <name type="scientific">Monoraphidium neglectum</name>
    <dbReference type="NCBI Taxonomy" id="145388"/>
    <lineage>
        <taxon>Eukaryota</taxon>
        <taxon>Viridiplantae</taxon>
        <taxon>Chlorophyta</taxon>
        <taxon>core chlorophytes</taxon>
        <taxon>Chlorophyceae</taxon>
        <taxon>CS clade</taxon>
        <taxon>Sphaeropleales</taxon>
        <taxon>Selenastraceae</taxon>
        <taxon>Monoraphidium</taxon>
    </lineage>
</organism>
<feature type="domain" description="Kinesin motor" evidence="10">
    <location>
        <begin position="1"/>
        <end position="54"/>
    </location>
</feature>
<dbReference type="InterPro" id="IPR036961">
    <property type="entry name" value="Kinesin_motor_dom_sf"/>
</dbReference>
<comment type="caution">
    <text evidence="7">Lacks conserved residue(s) required for the propagation of feature annotation.</text>
</comment>
<protein>
    <submittedName>
        <fullName evidence="11">Kinesin-like protein KIF15</fullName>
    </submittedName>
</protein>